<accession>A0A2G9YL99</accession>
<evidence type="ECO:0000313" key="3">
    <source>
        <dbReference type="EMBL" id="PIP19483.1"/>
    </source>
</evidence>
<dbReference type="InterPro" id="IPR036365">
    <property type="entry name" value="PGBD-like_sf"/>
</dbReference>
<reference evidence="3 4" key="1">
    <citation type="submission" date="2017-09" db="EMBL/GenBank/DDBJ databases">
        <title>Depth-based differentiation of microbial function through sediment-hosted aquifers and enrichment of novel symbionts in the deep terrestrial subsurface.</title>
        <authorList>
            <person name="Probst A.J."/>
            <person name="Ladd B."/>
            <person name="Jarett J.K."/>
            <person name="Geller-Mcgrath D.E."/>
            <person name="Sieber C.M."/>
            <person name="Emerson J.B."/>
            <person name="Anantharaman K."/>
            <person name="Thomas B.C."/>
            <person name="Malmstrom R."/>
            <person name="Stieglmeier M."/>
            <person name="Klingl A."/>
            <person name="Woyke T."/>
            <person name="Ryan C.M."/>
            <person name="Banfield J.F."/>
        </authorList>
    </citation>
    <scope>NUCLEOTIDE SEQUENCE [LARGE SCALE GENOMIC DNA]</scope>
    <source>
        <strain evidence="3">CG23_combo_of_CG06-09_8_20_14_all_41_10</strain>
    </source>
</reference>
<dbReference type="EMBL" id="PCRK01000058">
    <property type="protein sequence ID" value="PIP19483.1"/>
    <property type="molecule type" value="Genomic_DNA"/>
</dbReference>
<dbReference type="Gene3D" id="1.10.101.10">
    <property type="entry name" value="PGBD-like superfamily/PGBD"/>
    <property type="match status" value="1"/>
</dbReference>
<dbReference type="Proteomes" id="UP000231292">
    <property type="component" value="Unassembled WGS sequence"/>
</dbReference>
<comment type="caution">
    <text evidence="3">The sequence shown here is derived from an EMBL/GenBank/DDBJ whole genome shotgun (WGS) entry which is preliminary data.</text>
</comment>
<dbReference type="PROSITE" id="PS51257">
    <property type="entry name" value="PROKAR_LIPOPROTEIN"/>
    <property type="match status" value="1"/>
</dbReference>
<dbReference type="AlphaFoldDB" id="A0A2G9YL99"/>
<name>A0A2G9YL99_9BACT</name>
<dbReference type="Pfam" id="PF01471">
    <property type="entry name" value="PG_binding_1"/>
    <property type="match status" value="1"/>
</dbReference>
<protein>
    <recommendedName>
        <fullName evidence="2">Peptidoglycan binding-like domain-containing protein</fullName>
    </recommendedName>
</protein>
<feature type="domain" description="Peptidoglycan binding-like" evidence="2">
    <location>
        <begin position="85"/>
        <end position="135"/>
    </location>
</feature>
<evidence type="ECO:0000256" key="1">
    <source>
        <dbReference type="SAM" id="MobiDB-lite"/>
    </source>
</evidence>
<dbReference type="SUPFAM" id="SSF47090">
    <property type="entry name" value="PGBD-like"/>
    <property type="match status" value="1"/>
</dbReference>
<dbReference type="InterPro" id="IPR002477">
    <property type="entry name" value="Peptidoglycan-bd-like"/>
</dbReference>
<feature type="compositionally biased region" description="Pro residues" evidence="1">
    <location>
        <begin position="72"/>
        <end position="81"/>
    </location>
</feature>
<sequence>MKKIVFIILAFVMAVSFYGCGKKQQPLEEMQQPMSMETLTTMNTTAAVPSEVKTEAASVLGPASTQVGKLEPLPPAGPYKPTPDEIQTALKNAGFYSGAVDGKLGPNTKKAIIEFQKSQGLAADGKVGLKTWAVLSKHLNPVTQTPAKKR</sequence>
<organism evidence="3 4">
    <name type="scientific">Candidatus Sherwoodlollariibacterium unditelluris</name>
    <dbReference type="NCBI Taxonomy" id="1974757"/>
    <lineage>
        <taxon>Bacteria</taxon>
        <taxon>Pseudomonadati</taxon>
        <taxon>Candidatus Omnitrophota</taxon>
        <taxon>Candidatus Sherwoodlollariibacterium</taxon>
    </lineage>
</organism>
<feature type="region of interest" description="Disordered" evidence="1">
    <location>
        <begin position="63"/>
        <end position="84"/>
    </location>
</feature>
<evidence type="ECO:0000313" key="4">
    <source>
        <dbReference type="Proteomes" id="UP000231292"/>
    </source>
</evidence>
<evidence type="ECO:0000259" key="2">
    <source>
        <dbReference type="Pfam" id="PF01471"/>
    </source>
</evidence>
<gene>
    <name evidence="3" type="ORF">COX41_02635</name>
</gene>
<dbReference type="InterPro" id="IPR036366">
    <property type="entry name" value="PGBDSf"/>
</dbReference>
<proteinExistence type="predicted"/>